<dbReference type="GO" id="GO:0044874">
    <property type="term" value="P:lipoprotein localization to outer membrane"/>
    <property type="evidence" value="ECO:0007669"/>
    <property type="project" value="TreeGrafter"/>
</dbReference>
<dbReference type="EMBL" id="DXCC01000020">
    <property type="protein sequence ID" value="HIZ15506.1"/>
    <property type="molecule type" value="Genomic_DNA"/>
</dbReference>
<dbReference type="Proteomes" id="UP000824014">
    <property type="component" value="Unassembled WGS sequence"/>
</dbReference>
<name>A0A9D2DEH9_9BACT</name>
<feature type="domain" description="ABC3 transporter permease C-terminal" evidence="8">
    <location>
        <begin position="276"/>
        <end position="389"/>
    </location>
</feature>
<proteinExistence type="inferred from homology"/>
<evidence type="ECO:0000313" key="10">
    <source>
        <dbReference type="Proteomes" id="UP000824014"/>
    </source>
</evidence>
<sequence>MYRLTQLFARRYFTSRNSLSVINIISKVSVFAVGVPVAAMVILLSVFNGFDGLVRSMYSVFDPDLMVVPTEGKTFAIATAEERMPAAAEGVAAYSYVLEESVLFEYRGRQAAGRLRGVDERYVLVVPVQETITYGDYELRYGDMEQAVVGQGIAYVLGVKTALYDPLHIYAARRGDYSPLLPIDGYSRGSLFPEGIFRLDAETDGTYVYCTLDFAQQLLDYEGRASGIAIRTDGTRPETVRRQLASALGDDFRVLTRYEQKASMYRILKVEKLGIFIISLFVLVIASFSIIGSLVMLILDKKEDIRILFTMGADVRFVRRIFVGEGMLIGAAGTLGGLCVGLAFALAQQRFGFIKMGAASFLVDAYPVAVQATDIVAIAATALAVTWLINRLTVARMIPRTAIRCNIRHNG</sequence>
<keyword evidence="5 7" id="KW-1133">Transmembrane helix</keyword>
<gene>
    <name evidence="9" type="ORF">H9816_06310</name>
</gene>
<reference evidence="9" key="2">
    <citation type="submission" date="2021-04" db="EMBL/GenBank/DDBJ databases">
        <authorList>
            <person name="Gilroy R."/>
        </authorList>
    </citation>
    <scope>NUCLEOTIDE SEQUENCE</scope>
    <source>
        <strain evidence="9">ChiHjej11B10-19426</strain>
    </source>
</reference>
<comment type="subcellular location">
    <subcellularLocation>
        <location evidence="1">Cell membrane</location>
        <topology evidence="1">Multi-pass membrane protein</topology>
    </subcellularLocation>
</comment>
<comment type="similarity">
    <text evidence="2">Belongs to the ABC-4 integral membrane protein family. LolC/E subfamily.</text>
</comment>
<dbReference type="InterPro" id="IPR051447">
    <property type="entry name" value="Lipoprotein-release_system"/>
</dbReference>
<evidence type="ECO:0000259" key="8">
    <source>
        <dbReference type="Pfam" id="PF02687"/>
    </source>
</evidence>
<keyword evidence="4 7" id="KW-0812">Transmembrane</keyword>
<keyword evidence="6 7" id="KW-0472">Membrane</keyword>
<feature type="transmembrane region" description="Helical" evidence="7">
    <location>
        <begin position="21"/>
        <end position="47"/>
    </location>
</feature>
<feature type="transmembrane region" description="Helical" evidence="7">
    <location>
        <begin position="320"/>
        <end position="346"/>
    </location>
</feature>
<dbReference type="PANTHER" id="PTHR30489">
    <property type="entry name" value="LIPOPROTEIN-RELEASING SYSTEM TRANSMEMBRANE PROTEIN LOLE"/>
    <property type="match status" value="1"/>
</dbReference>
<evidence type="ECO:0000256" key="4">
    <source>
        <dbReference type="ARBA" id="ARBA00022692"/>
    </source>
</evidence>
<dbReference type="AlphaFoldDB" id="A0A9D2DEH9"/>
<feature type="transmembrane region" description="Helical" evidence="7">
    <location>
        <begin position="366"/>
        <end position="390"/>
    </location>
</feature>
<organism evidence="9 10">
    <name type="scientific">Candidatus Tidjanibacter faecipullorum</name>
    <dbReference type="NCBI Taxonomy" id="2838766"/>
    <lineage>
        <taxon>Bacteria</taxon>
        <taxon>Pseudomonadati</taxon>
        <taxon>Bacteroidota</taxon>
        <taxon>Bacteroidia</taxon>
        <taxon>Bacteroidales</taxon>
        <taxon>Rikenellaceae</taxon>
        <taxon>Tidjanibacter</taxon>
    </lineage>
</organism>
<dbReference type="GO" id="GO:0098797">
    <property type="term" value="C:plasma membrane protein complex"/>
    <property type="evidence" value="ECO:0007669"/>
    <property type="project" value="TreeGrafter"/>
</dbReference>
<dbReference type="InterPro" id="IPR003838">
    <property type="entry name" value="ABC3_permease_C"/>
</dbReference>
<comment type="caution">
    <text evidence="9">The sequence shown here is derived from an EMBL/GenBank/DDBJ whole genome shotgun (WGS) entry which is preliminary data.</text>
</comment>
<evidence type="ECO:0000256" key="6">
    <source>
        <dbReference type="ARBA" id="ARBA00023136"/>
    </source>
</evidence>
<evidence type="ECO:0000256" key="1">
    <source>
        <dbReference type="ARBA" id="ARBA00004651"/>
    </source>
</evidence>
<reference evidence="9" key="1">
    <citation type="journal article" date="2021" name="PeerJ">
        <title>Extensive microbial diversity within the chicken gut microbiome revealed by metagenomics and culture.</title>
        <authorList>
            <person name="Gilroy R."/>
            <person name="Ravi A."/>
            <person name="Getino M."/>
            <person name="Pursley I."/>
            <person name="Horton D.L."/>
            <person name="Alikhan N.F."/>
            <person name="Baker D."/>
            <person name="Gharbi K."/>
            <person name="Hall N."/>
            <person name="Watson M."/>
            <person name="Adriaenssens E.M."/>
            <person name="Foster-Nyarko E."/>
            <person name="Jarju S."/>
            <person name="Secka A."/>
            <person name="Antonio M."/>
            <person name="Oren A."/>
            <person name="Chaudhuri R.R."/>
            <person name="La Ragione R."/>
            <person name="Hildebrand F."/>
            <person name="Pallen M.J."/>
        </authorList>
    </citation>
    <scope>NUCLEOTIDE SEQUENCE</scope>
    <source>
        <strain evidence="9">ChiHjej11B10-19426</strain>
    </source>
</reference>
<evidence type="ECO:0000256" key="7">
    <source>
        <dbReference type="SAM" id="Phobius"/>
    </source>
</evidence>
<dbReference type="Pfam" id="PF02687">
    <property type="entry name" value="FtsX"/>
    <property type="match status" value="1"/>
</dbReference>
<evidence type="ECO:0000313" key="9">
    <source>
        <dbReference type="EMBL" id="HIZ15506.1"/>
    </source>
</evidence>
<dbReference type="PANTHER" id="PTHR30489:SF0">
    <property type="entry name" value="LIPOPROTEIN-RELEASING SYSTEM TRANSMEMBRANE PROTEIN LOLE"/>
    <property type="match status" value="1"/>
</dbReference>
<feature type="transmembrane region" description="Helical" evidence="7">
    <location>
        <begin position="273"/>
        <end position="299"/>
    </location>
</feature>
<evidence type="ECO:0000256" key="3">
    <source>
        <dbReference type="ARBA" id="ARBA00022475"/>
    </source>
</evidence>
<keyword evidence="3" id="KW-1003">Cell membrane</keyword>
<evidence type="ECO:0000256" key="2">
    <source>
        <dbReference type="ARBA" id="ARBA00005236"/>
    </source>
</evidence>
<accession>A0A9D2DEH9</accession>
<evidence type="ECO:0000256" key="5">
    <source>
        <dbReference type="ARBA" id="ARBA00022989"/>
    </source>
</evidence>
<protein>
    <submittedName>
        <fullName evidence="9">FtsX-like permease family protein</fullName>
    </submittedName>
</protein>